<proteinExistence type="predicted"/>
<dbReference type="AlphaFoldDB" id="L9WMW4"/>
<dbReference type="Proteomes" id="UP000011531">
    <property type="component" value="Unassembled WGS sequence"/>
</dbReference>
<dbReference type="STRING" id="1227498.C492_22212"/>
<evidence type="ECO:0000313" key="2">
    <source>
        <dbReference type="EMBL" id="ELY50536.1"/>
    </source>
</evidence>
<evidence type="ECO:0000256" key="1">
    <source>
        <dbReference type="SAM" id="Phobius"/>
    </source>
</evidence>
<evidence type="ECO:0000313" key="3">
    <source>
        <dbReference type="Proteomes" id="UP000011531"/>
    </source>
</evidence>
<organism evidence="2 3">
    <name type="scientific">Natronococcus jeotgali DSM 18795</name>
    <dbReference type="NCBI Taxonomy" id="1227498"/>
    <lineage>
        <taxon>Archaea</taxon>
        <taxon>Methanobacteriati</taxon>
        <taxon>Methanobacteriota</taxon>
        <taxon>Stenosarchaea group</taxon>
        <taxon>Halobacteria</taxon>
        <taxon>Halobacteriales</taxon>
        <taxon>Natrialbaceae</taxon>
        <taxon>Natronococcus</taxon>
    </lineage>
</organism>
<dbReference type="OrthoDB" id="201480at2157"/>
<keyword evidence="3" id="KW-1185">Reference proteome</keyword>
<reference evidence="2 3" key="1">
    <citation type="journal article" date="2014" name="PLoS Genet.">
        <title>Phylogenetically driven sequencing of extremely halophilic archaea reveals strategies for static and dynamic osmo-response.</title>
        <authorList>
            <person name="Becker E.A."/>
            <person name="Seitzer P.M."/>
            <person name="Tritt A."/>
            <person name="Larsen D."/>
            <person name="Krusor M."/>
            <person name="Yao A.I."/>
            <person name="Wu D."/>
            <person name="Madern D."/>
            <person name="Eisen J.A."/>
            <person name="Darling A.E."/>
            <person name="Facciotti M.T."/>
        </authorList>
    </citation>
    <scope>NUCLEOTIDE SEQUENCE [LARGE SCALE GENOMIC DNA]</scope>
    <source>
        <strain evidence="2 3">DSM 18795</strain>
    </source>
</reference>
<keyword evidence="1" id="KW-0812">Transmembrane</keyword>
<feature type="transmembrane region" description="Helical" evidence="1">
    <location>
        <begin position="94"/>
        <end position="110"/>
    </location>
</feature>
<name>L9WMW4_9EURY</name>
<keyword evidence="1" id="KW-1133">Transmembrane helix</keyword>
<comment type="caution">
    <text evidence="2">The sequence shown here is derived from an EMBL/GenBank/DDBJ whole genome shotgun (WGS) entry which is preliminary data.</text>
</comment>
<protein>
    <submittedName>
        <fullName evidence="2">Uncharacterized protein</fullName>
    </submittedName>
</protein>
<keyword evidence="1" id="KW-0472">Membrane</keyword>
<gene>
    <name evidence="2" type="ORF">C492_22212</name>
</gene>
<dbReference type="EMBL" id="AOIA01000167">
    <property type="protein sequence ID" value="ELY50536.1"/>
    <property type="molecule type" value="Genomic_DNA"/>
</dbReference>
<dbReference type="RefSeq" id="WP_008427538.1">
    <property type="nucleotide sequence ID" value="NZ_AOIA01000167.1"/>
</dbReference>
<sequence>MSSRENRAILAAFGLFVLALAGLSVLEERWGHAATESPVVELLVLVGIPIVLPQLYLARTDGEIPTRSRLWLVAGVSGLYALQAEGAAGRSRDLLVLGVAGAALALAFWYEARGAYRRSVGDEDATDASRVESP</sequence>
<feature type="transmembrane region" description="Helical" evidence="1">
    <location>
        <begin position="70"/>
        <end position="88"/>
    </location>
</feature>
<feature type="transmembrane region" description="Helical" evidence="1">
    <location>
        <begin position="39"/>
        <end position="58"/>
    </location>
</feature>
<accession>L9WMW4</accession>